<dbReference type="Proteomes" id="UP000175829">
    <property type="component" value="Unassembled WGS sequence"/>
</dbReference>
<name>A0A1E7KBW9_9ACTN</name>
<dbReference type="NCBIfam" id="NF033532">
    <property type="entry name" value="lone7para_assoc"/>
    <property type="match status" value="1"/>
</dbReference>
<feature type="region of interest" description="Disordered" evidence="1">
    <location>
        <begin position="186"/>
        <end position="294"/>
    </location>
</feature>
<feature type="domain" description="SseB protein N-terminal" evidence="2">
    <location>
        <begin position="77"/>
        <end position="176"/>
    </location>
</feature>
<feature type="compositionally biased region" description="Low complexity" evidence="1">
    <location>
        <begin position="260"/>
        <end position="279"/>
    </location>
</feature>
<proteinExistence type="predicted"/>
<dbReference type="InterPro" id="IPR009839">
    <property type="entry name" value="SseB_N"/>
</dbReference>
<accession>A0A1E7KBW9</accession>
<evidence type="ECO:0000313" key="3">
    <source>
        <dbReference type="EMBL" id="OEV01442.1"/>
    </source>
</evidence>
<evidence type="ECO:0000313" key="4">
    <source>
        <dbReference type="Proteomes" id="UP000175829"/>
    </source>
</evidence>
<dbReference type="InterPro" id="IPR047659">
    <property type="entry name" value="T7SS_assoc"/>
</dbReference>
<dbReference type="AlphaFoldDB" id="A0A1E7KBW9"/>
<organism evidence="3 4">
    <name type="scientific">Streptomyces qinglanensis</name>
    <dbReference type="NCBI Taxonomy" id="943816"/>
    <lineage>
        <taxon>Bacteria</taxon>
        <taxon>Bacillati</taxon>
        <taxon>Actinomycetota</taxon>
        <taxon>Actinomycetes</taxon>
        <taxon>Kitasatosporales</taxon>
        <taxon>Streptomycetaceae</taxon>
        <taxon>Streptomyces</taxon>
    </lineage>
</organism>
<feature type="compositionally biased region" description="Basic residues" evidence="1">
    <location>
        <begin position="282"/>
        <end position="294"/>
    </location>
</feature>
<comment type="caution">
    <text evidence="3">The sequence shown here is derived from an EMBL/GenBank/DDBJ whole genome shotgun (WGS) entry which is preliminary data.</text>
</comment>
<dbReference type="Pfam" id="PF07179">
    <property type="entry name" value="SseB"/>
    <property type="match status" value="1"/>
</dbReference>
<evidence type="ECO:0000256" key="1">
    <source>
        <dbReference type="SAM" id="MobiDB-lite"/>
    </source>
</evidence>
<reference evidence="3 4" key="1">
    <citation type="journal article" date="2016" name="Front. Microbiol.">
        <title>Comparative Genomics Analysis of Streptomyces Species Reveals Their Adaptation to the Marine Environment and Their Diversity at the Genomic Level.</title>
        <authorList>
            <person name="Tian X."/>
            <person name="Zhang Z."/>
            <person name="Yang T."/>
            <person name="Chen M."/>
            <person name="Li J."/>
            <person name="Chen F."/>
            <person name="Yang J."/>
            <person name="Li W."/>
            <person name="Zhang B."/>
            <person name="Zhang Z."/>
            <person name="Wu J."/>
            <person name="Zhang C."/>
            <person name="Long L."/>
            <person name="Xiao J."/>
        </authorList>
    </citation>
    <scope>NUCLEOTIDE SEQUENCE [LARGE SCALE GENOMIC DNA]</scope>
    <source>
        <strain evidence="3 4">SCSIO M10379</strain>
    </source>
</reference>
<sequence>MDPTPPEEFVEAAKLAPDHWLYLIDPTWSEEGPPPEWAVVGQWRSDAEGEIVEWQDNEDYRPSPSAMGWPEPADEVDAAIQLATTGYGPADDVTKALAKAEVAVLTTADGDPVRAAAPDGTPVVLVYSSPKYLHLAGRLSFETVRIPDFQDRIPEGHSLCINSSGPVSMVMTTDGLDDVLTAAATDSEDGTQEAAQSADGPGSGSADWSQPAGPGAVATESAQVDGSVDGGGPDGSDTGADGIVDLPLPEGDTRPRAEPASGTSGEPAAEAAAETEPGSKPARGKKRKTDKTEE</sequence>
<dbReference type="EMBL" id="LJGV01000022">
    <property type="protein sequence ID" value="OEV01442.1"/>
    <property type="molecule type" value="Genomic_DNA"/>
</dbReference>
<protein>
    <recommendedName>
        <fullName evidence="2">SseB protein N-terminal domain-containing protein</fullName>
    </recommendedName>
</protein>
<dbReference type="PATRIC" id="fig|943816.4.peg.3639"/>
<evidence type="ECO:0000259" key="2">
    <source>
        <dbReference type="Pfam" id="PF07179"/>
    </source>
</evidence>
<gene>
    <name evidence="3" type="ORF">AN217_20560</name>
</gene>